<name>A0A9Q0JN16_9ROSI</name>
<feature type="non-terminal residue" evidence="1">
    <location>
        <position position="1"/>
    </location>
</feature>
<proteinExistence type="predicted"/>
<dbReference type="Proteomes" id="UP001141552">
    <property type="component" value="Unassembled WGS sequence"/>
</dbReference>
<comment type="caution">
    <text evidence="1">The sequence shown here is derived from an EMBL/GenBank/DDBJ whole genome shotgun (WGS) entry which is preliminary data.</text>
</comment>
<evidence type="ECO:0000313" key="2">
    <source>
        <dbReference type="Proteomes" id="UP001141552"/>
    </source>
</evidence>
<organism evidence="1 2">
    <name type="scientific">Turnera subulata</name>
    <dbReference type="NCBI Taxonomy" id="218843"/>
    <lineage>
        <taxon>Eukaryota</taxon>
        <taxon>Viridiplantae</taxon>
        <taxon>Streptophyta</taxon>
        <taxon>Embryophyta</taxon>
        <taxon>Tracheophyta</taxon>
        <taxon>Spermatophyta</taxon>
        <taxon>Magnoliopsida</taxon>
        <taxon>eudicotyledons</taxon>
        <taxon>Gunneridae</taxon>
        <taxon>Pentapetalae</taxon>
        <taxon>rosids</taxon>
        <taxon>fabids</taxon>
        <taxon>Malpighiales</taxon>
        <taxon>Passifloraceae</taxon>
        <taxon>Turnera</taxon>
    </lineage>
</organism>
<keyword evidence="2" id="KW-1185">Reference proteome</keyword>
<protein>
    <submittedName>
        <fullName evidence="1">Uncharacterized protein</fullName>
    </submittedName>
</protein>
<dbReference type="AlphaFoldDB" id="A0A9Q0JN16"/>
<dbReference type="EMBL" id="JAKUCV010001082">
    <property type="protein sequence ID" value="KAJ4847768.1"/>
    <property type="molecule type" value="Genomic_DNA"/>
</dbReference>
<sequence>GGKRKWKEERKKDVEDSIGLVHGGGIGDRGCNYPMTQHFSDLEARVQYLESSSSSSRNSDSTQVER</sequence>
<evidence type="ECO:0000313" key="1">
    <source>
        <dbReference type="EMBL" id="KAJ4847768.1"/>
    </source>
</evidence>
<accession>A0A9Q0JN16</accession>
<reference evidence="1" key="1">
    <citation type="submission" date="2022-02" db="EMBL/GenBank/DDBJ databases">
        <authorList>
            <person name="Henning P.M."/>
            <person name="McCubbin A.G."/>
            <person name="Shore J.S."/>
        </authorList>
    </citation>
    <scope>NUCLEOTIDE SEQUENCE</scope>
    <source>
        <strain evidence="1">F60SS</strain>
        <tissue evidence="1">Leaves</tissue>
    </source>
</reference>
<gene>
    <name evidence="1" type="ORF">Tsubulata_014873</name>
</gene>
<reference evidence="1" key="2">
    <citation type="journal article" date="2023" name="Plants (Basel)">
        <title>Annotation of the Turnera subulata (Passifloraceae) Draft Genome Reveals the S-Locus Evolved after the Divergence of Turneroideae from Passifloroideae in a Stepwise Manner.</title>
        <authorList>
            <person name="Henning P.M."/>
            <person name="Roalson E.H."/>
            <person name="Mir W."/>
            <person name="McCubbin A.G."/>
            <person name="Shore J.S."/>
        </authorList>
    </citation>
    <scope>NUCLEOTIDE SEQUENCE</scope>
    <source>
        <strain evidence="1">F60SS</strain>
    </source>
</reference>